<protein>
    <recommendedName>
        <fullName evidence="12">Anaerobic C4-dicarboxylate transporter DcuA</fullName>
    </recommendedName>
</protein>
<evidence type="ECO:0000256" key="6">
    <source>
        <dbReference type="ARBA" id="ARBA00022692"/>
    </source>
</evidence>
<comment type="similarity">
    <text evidence="2">Belongs to the DcuA/DcuB transporter (TC 2.A.13.1) family.</text>
</comment>
<feature type="transmembrane region" description="Helical" evidence="9">
    <location>
        <begin position="359"/>
        <end position="379"/>
    </location>
</feature>
<keyword evidence="8 9" id="KW-0472">Membrane</keyword>
<keyword evidence="7 9" id="KW-1133">Transmembrane helix</keyword>
<feature type="transmembrane region" description="Helical" evidence="9">
    <location>
        <begin position="27"/>
        <end position="43"/>
    </location>
</feature>
<evidence type="ECO:0008006" key="12">
    <source>
        <dbReference type="Google" id="ProtNLM"/>
    </source>
</evidence>
<organism evidence="10 11">
    <name type="scientific">Microlunatus aurantiacus</name>
    <dbReference type="NCBI Taxonomy" id="446786"/>
    <lineage>
        <taxon>Bacteria</taxon>
        <taxon>Bacillati</taxon>
        <taxon>Actinomycetota</taxon>
        <taxon>Actinomycetes</taxon>
        <taxon>Propionibacteriales</taxon>
        <taxon>Propionibacteriaceae</taxon>
        <taxon>Microlunatus</taxon>
    </lineage>
</organism>
<evidence type="ECO:0000256" key="4">
    <source>
        <dbReference type="ARBA" id="ARBA00022475"/>
    </source>
</evidence>
<dbReference type="PANTHER" id="PTHR36106">
    <property type="entry name" value="ANAEROBIC C4-DICARBOXYLATE TRANSPORTER DCUB"/>
    <property type="match status" value="1"/>
</dbReference>
<feature type="transmembrane region" description="Helical" evidence="9">
    <location>
        <begin position="55"/>
        <end position="73"/>
    </location>
</feature>
<keyword evidence="4" id="KW-1003">Cell membrane</keyword>
<proteinExistence type="inferred from homology"/>
<evidence type="ECO:0000256" key="1">
    <source>
        <dbReference type="ARBA" id="ARBA00004429"/>
    </source>
</evidence>
<evidence type="ECO:0000256" key="8">
    <source>
        <dbReference type="ARBA" id="ARBA00023136"/>
    </source>
</evidence>
<keyword evidence="6 9" id="KW-0812">Transmembrane</keyword>
<feature type="transmembrane region" description="Helical" evidence="9">
    <location>
        <begin position="481"/>
        <end position="503"/>
    </location>
</feature>
<evidence type="ECO:0000313" key="10">
    <source>
        <dbReference type="EMBL" id="GAA3697802.1"/>
    </source>
</evidence>
<evidence type="ECO:0000256" key="2">
    <source>
        <dbReference type="ARBA" id="ARBA00006413"/>
    </source>
</evidence>
<evidence type="ECO:0000256" key="3">
    <source>
        <dbReference type="ARBA" id="ARBA00022448"/>
    </source>
</evidence>
<feature type="transmembrane region" description="Helical" evidence="9">
    <location>
        <begin position="93"/>
        <end position="113"/>
    </location>
</feature>
<keyword evidence="11" id="KW-1185">Reference proteome</keyword>
<evidence type="ECO:0000256" key="5">
    <source>
        <dbReference type="ARBA" id="ARBA00022519"/>
    </source>
</evidence>
<sequence length="504" mass="51947">MDWKFLLELAVVLGVIALGARKGGIALGLWGGVGVLVLTVVFREQPSEPPIDVMLIILAVISAAAAMEAAGGIDWLVGVAERVIRRFPQHITIVAPLVAYLFTFGAGTGHIFYPLLPVIHDVAHDNGIRPERPIAVATIASQQAITASPVSAATAAIIVILEPEGMTLLTIMAIAVPATLVGVVVAALLSYRRGTDLADDPVFQQRVRDGLVDPIPVAQAGGSHRTRTGATDAVTTDRLVASSTVSRATVTTGPAVVFPSSPAAAVPAAHSSSANGRGASATAGGRPWSGRVSAVIFLVGVGSIVVLGAFDALRPVFADEKGVDAPLSMALTIQITMLAVAAIIMLVCRVNVEAVPKAATARSGFVALVGIFGLAWLGQTLIDANEETVVGGLTTMVTAAPWTFAIGLFLASVLLFSQAATTRALLPLGLALGIGGPQLVAMWPAVNGYFFLPTYGTLIAAISFDRSGTTRIGKFVVNHSFMIPGLVATTCSVAVGLLMAQLFF</sequence>
<comment type="caution">
    <text evidence="10">The sequence shown here is derived from an EMBL/GenBank/DDBJ whole genome shotgun (WGS) entry which is preliminary data.</text>
</comment>
<keyword evidence="5" id="KW-0997">Cell inner membrane</keyword>
<accession>A0ABP7CX30</accession>
<feature type="transmembrane region" description="Helical" evidence="9">
    <location>
        <begin position="294"/>
        <end position="313"/>
    </location>
</feature>
<dbReference type="Pfam" id="PF03605">
    <property type="entry name" value="DcuA_DcuB"/>
    <property type="match status" value="2"/>
</dbReference>
<reference evidence="11" key="1">
    <citation type="journal article" date="2019" name="Int. J. Syst. Evol. Microbiol.">
        <title>The Global Catalogue of Microorganisms (GCM) 10K type strain sequencing project: providing services to taxonomists for standard genome sequencing and annotation.</title>
        <authorList>
            <consortium name="The Broad Institute Genomics Platform"/>
            <consortium name="The Broad Institute Genome Sequencing Center for Infectious Disease"/>
            <person name="Wu L."/>
            <person name="Ma J."/>
        </authorList>
    </citation>
    <scope>NUCLEOTIDE SEQUENCE [LARGE SCALE GENOMIC DNA]</scope>
    <source>
        <strain evidence="11">JCM 16548</strain>
    </source>
</reference>
<dbReference type="Proteomes" id="UP001500051">
    <property type="component" value="Unassembled WGS sequence"/>
</dbReference>
<feature type="transmembrane region" description="Helical" evidence="9">
    <location>
        <begin position="325"/>
        <end position="347"/>
    </location>
</feature>
<dbReference type="PANTHER" id="PTHR36106:SF1">
    <property type="entry name" value="ANAEROBIC C4-DICARBOXYLATE TRANSPORTER DCUB"/>
    <property type="match status" value="1"/>
</dbReference>
<dbReference type="EMBL" id="BAAAYX010000003">
    <property type="protein sequence ID" value="GAA3697802.1"/>
    <property type="molecule type" value="Genomic_DNA"/>
</dbReference>
<dbReference type="InterPro" id="IPR004668">
    <property type="entry name" value="Anaer_Dcu_memb_transpt"/>
</dbReference>
<evidence type="ECO:0000313" key="11">
    <source>
        <dbReference type="Proteomes" id="UP001500051"/>
    </source>
</evidence>
<name>A0ABP7CX30_9ACTN</name>
<evidence type="ECO:0000256" key="7">
    <source>
        <dbReference type="ARBA" id="ARBA00022989"/>
    </source>
</evidence>
<keyword evidence="3" id="KW-0813">Transport</keyword>
<feature type="transmembrane region" description="Helical" evidence="9">
    <location>
        <begin position="424"/>
        <end position="443"/>
    </location>
</feature>
<comment type="subcellular location">
    <subcellularLocation>
        <location evidence="1">Cell inner membrane</location>
        <topology evidence="1">Multi-pass membrane protein</topology>
    </subcellularLocation>
</comment>
<dbReference type="RefSeq" id="WP_344811438.1">
    <property type="nucleotide sequence ID" value="NZ_BAAAYX010000003.1"/>
</dbReference>
<evidence type="ECO:0000256" key="9">
    <source>
        <dbReference type="SAM" id="Phobius"/>
    </source>
</evidence>
<feature type="transmembrane region" description="Helical" evidence="9">
    <location>
        <begin position="399"/>
        <end position="417"/>
    </location>
</feature>
<gene>
    <name evidence="10" type="ORF">GCM10022204_12450</name>
</gene>
<feature type="transmembrane region" description="Helical" evidence="9">
    <location>
        <begin position="167"/>
        <end position="189"/>
    </location>
</feature>